<evidence type="ECO:0000313" key="2">
    <source>
        <dbReference type="EMBL" id="RFU17902.1"/>
    </source>
</evidence>
<name>A0A372ISJ4_9BACT</name>
<protein>
    <submittedName>
        <fullName evidence="2">Uncharacterized protein</fullName>
    </submittedName>
</protein>
<proteinExistence type="predicted"/>
<accession>A0A372ISJ4</accession>
<evidence type="ECO:0000313" key="3">
    <source>
        <dbReference type="Proteomes" id="UP000264702"/>
    </source>
</evidence>
<gene>
    <name evidence="2" type="ORF">D0Y96_07310</name>
</gene>
<dbReference type="RefSeq" id="WP_147324966.1">
    <property type="nucleotide sequence ID" value="NZ_QVQT02000002.1"/>
</dbReference>
<comment type="caution">
    <text evidence="2">The sequence shown here is derived from an EMBL/GenBank/DDBJ whole genome shotgun (WGS) entry which is preliminary data.</text>
</comment>
<keyword evidence="3" id="KW-1185">Reference proteome</keyword>
<reference evidence="2 3" key="1">
    <citation type="submission" date="2018-08" db="EMBL/GenBank/DDBJ databases">
        <title>Acidipila sp. 4G-K13, an acidobacterium isolated from forest soil.</title>
        <authorList>
            <person name="Gao Z.-H."/>
            <person name="Qiu L.-H."/>
        </authorList>
    </citation>
    <scope>NUCLEOTIDE SEQUENCE [LARGE SCALE GENOMIC DNA]</scope>
    <source>
        <strain evidence="2 3">4G-K13</strain>
    </source>
</reference>
<dbReference type="AlphaFoldDB" id="A0A372ISJ4"/>
<evidence type="ECO:0000256" key="1">
    <source>
        <dbReference type="SAM" id="MobiDB-lite"/>
    </source>
</evidence>
<sequence length="156" mass="16773">MRDCLVVWSEVKAAFSGHLFIEADIGMTFALAARNALDTRECLHYRGLARHAYETILSKKGHASLSGTEDNRLCSKAAQLKDMLRLAGDPLFSGSVMLKEIRAQAKSVSDPPAIPQKAEMPPGQVAAADARARHSSSPASGRSYPGEEGHSLYCSS</sequence>
<dbReference type="Proteomes" id="UP000264702">
    <property type="component" value="Unassembled WGS sequence"/>
</dbReference>
<feature type="region of interest" description="Disordered" evidence="1">
    <location>
        <begin position="107"/>
        <end position="156"/>
    </location>
</feature>
<dbReference type="EMBL" id="QVQT01000002">
    <property type="protein sequence ID" value="RFU17902.1"/>
    <property type="molecule type" value="Genomic_DNA"/>
</dbReference>
<organism evidence="2 3">
    <name type="scientific">Paracidobacterium acidisoli</name>
    <dbReference type="NCBI Taxonomy" id="2303751"/>
    <lineage>
        <taxon>Bacteria</taxon>
        <taxon>Pseudomonadati</taxon>
        <taxon>Acidobacteriota</taxon>
        <taxon>Terriglobia</taxon>
        <taxon>Terriglobales</taxon>
        <taxon>Acidobacteriaceae</taxon>
        <taxon>Paracidobacterium</taxon>
    </lineage>
</organism>